<proteinExistence type="predicted"/>
<dbReference type="Proteomes" id="UP000094271">
    <property type="component" value="Unassembled WGS sequence"/>
</dbReference>
<reference evidence="2 3" key="2">
    <citation type="submission" date="2016-08" db="EMBL/GenBank/DDBJ databases">
        <authorList>
            <person name="Seilhamer J.J."/>
        </authorList>
    </citation>
    <scope>NUCLEOTIDE SEQUENCE [LARGE SCALE GENOMIC DNA]</scope>
    <source>
        <strain evidence="2 3">NML150140-1</strain>
    </source>
</reference>
<name>A0A1E3UNQ0_9FIRM</name>
<dbReference type="Gene3D" id="2.120.10.10">
    <property type="match status" value="1"/>
</dbReference>
<dbReference type="PANTHER" id="PTHR38792:SF3">
    <property type="entry name" value="BNR_ASP-BOX REPEAT DOMAIN PROTEIN (AFU_ORTHOLOGUE AFUA_7G06430)-RELATED"/>
    <property type="match status" value="1"/>
</dbReference>
<dbReference type="RefSeq" id="WP_069410653.1">
    <property type="nucleotide sequence ID" value="NZ_DBFYTW010000007.1"/>
</dbReference>
<keyword evidence="4" id="KW-1185">Reference proteome</keyword>
<reference evidence="1 4" key="1">
    <citation type="submission" date="2016-08" db="EMBL/GenBank/DDBJ databases">
        <title>Characterization of Isolates of Eisenbergiella tayi Derived from Blood Cultures, Using Whole Genome Sequencing.</title>
        <authorList>
            <person name="Bernier A.-M."/>
            <person name="Burdz T."/>
            <person name="Wiebe D."/>
            <person name="Bernard K."/>
        </authorList>
    </citation>
    <scope>NUCLEOTIDE SEQUENCE [LARGE SCALE GENOMIC DNA]</scope>
    <source>
        <strain evidence="1 4">NML120146</strain>
    </source>
</reference>
<evidence type="ECO:0000313" key="1">
    <source>
        <dbReference type="EMBL" id="ODR50086.1"/>
    </source>
</evidence>
<dbReference type="EMBL" id="MEHD01000036">
    <property type="protein sequence ID" value="ODR50086.1"/>
    <property type="molecule type" value="Genomic_DNA"/>
</dbReference>
<evidence type="ECO:0000313" key="4">
    <source>
        <dbReference type="Proteomes" id="UP000094869"/>
    </source>
</evidence>
<dbReference type="InterPro" id="IPR036278">
    <property type="entry name" value="Sialidase_sf"/>
</dbReference>
<evidence type="ECO:0008006" key="5">
    <source>
        <dbReference type="Google" id="ProtNLM"/>
    </source>
</evidence>
<dbReference type="EMBL" id="MEHA01000002">
    <property type="protein sequence ID" value="ODR55238.1"/>
    <property type="molecule type" value="Genomic_DNA"/>
</dbReference>
<dbReference type="OrthoDB" id="142430at2"/>
<accession>A0A1E3UNQ0</accession>
<evidence type="ECO:0000313" key="3">
    <source>
        <dbReference type="Proteomes" id="UP000094271"/>
    </source>
</evidence>
<protein>
    <recommendedName>
        <fullName evidence="5">Exo-alpha-sialidase</fullName>
    </recommendedName>
</protein>
<dbReference type="Proteomes" id="UP000094869">
    <property type="component" value="Unassembled WGS sequence"/>
</dbReference>
<comment type="caution">
    <text evidence="2">The sequence shown here is derived from an EMBL/GenBank/DDBJ whole genome shotgun (WGS) entry which is preliminary data.</text>
</comment>
<organism evidence="2 3">
    <name type="scientific">Eisenbergiella tayi</name>
    <dbReference type="NCBI Taxonomy" id="1432052"/>
    <lineage>
        <taxon>Bacteria</taxon>
        <taxon>Bacillati</taxon>
        <taxon>Bacillota</taxon>
        <taxon>Clostridia</taxon>
        <taxon>Lachnospirales</taxon>
        <taxon>Lachnospiraceae</taxon>
        <taxon>Eisenbergiella</taxon>
    </lineage>
</organism>
<dbReference type="AlphaFoldDB" id="A0A1E3UNQ0"/>
<sequence length="397" mass="44459">MNMTADSKLIHDSLYAPNGGHVPKEGGSCSILLKKRYTSVVFCPGEPFEGQRGPGSMYPRCICLEHNGEKNGTLLATMEYYTETTPVFPVYESTDDAHSWHYLSCVEDTQLGQGCRFQPHLFELPCDMGKLKEGTILCAGNIIPQDMSTTTLHMYKSEDAGKTWEFVSEIVKGERDEKHIMGLPVWEPFLLQSPDGRLFCYYSDERYKDHGNYNQLLAHKVSEDGGYTWGEEKIDVAFPDGNLRPGMPVVAYLPNGKFIMVYEMVNEDRIPVYFRISDSMDDWGEPDFMGNPIVAVDGSYLTGTPYVAWINKGGKDGTILAAGRGFSHIFANSEMGMGFWEKMDSLIPIDNNYNFTGYSQCILPIRGGRQILNLSPCQISDRQALIEAAVADVYVRA</sequence>
<dbReference type="SUPFAM" id="SSF50939">
    <property type="entry name" value="Sialidases"/>
    <property type="match status" value="1"/>
</dbReference>
<evidence type="ECO:0000313" key="2">
    <source>
        <dbReference type="EMBL" id="ODR55238.1"/>
    </source>
</evidence>
<dbReference type="CDD" id="cd15482">
    <property type="entry name" value="Sialidase_non-viral"/>
    <property type="match status" value="1"/>
</dbReference>
<gene>
    <name evidence="2" type="ORF">BEI59_04875</name>
    <name evidence="1" type="ORF">BEI63_23600</name>
</gene>
<dbReference type="PANTHER" id="PTHR38792">
    <property type="entry name" value="BNR/ASP-BOX REPEAT DOMAIN PROTEIN (AFU_ORTHOLOGUE AFUA_7G06430)-RELATED"/>
    <property type="match status" value="1"/>
</dbReference>